<dbReference type="GeneID" id="9526244"/>
<dbReference type="HOGENOM" id="CLU_1089782_0_0_1"/>
<evidence type="ECO:0000256" key="1">
    <source>
        <dbReference type="SAM" id="MobiDB-lite"/>
    </source>
</evidence>
<dbReference type="Proteomes" id="UP000008866">
    <property type="component" value="Unassembled WGS sequence"/>
</dbReference>
<name>D4ANQ2_ARTBC</name>
<protein>
    <submittedName>
        <fullName evidence="3">Uncharacterized protein</fullName>
    </submittedName>
</protein>
<keyword evidence="2" id="KW-1133">Transmembrane helix</keyword>
<keyword evidence="4" id="KW-1185">Reference proteome</keyword>
<dbReference type="EMBL" id="ABSU01000004">
    <property type="protein sequence ID" value="EFE34913.1"/>
    <property type="molecule type" value="Genomic_DNA"/>
</dbReference>
<accession>D4ANQ2</accession>
<dbReference type="RefSeq" id="XP_003015558.1">
    <property type="nucleotide sequence ID" value="XM_003015512.1"/>
</dbReference>
<feature type="compositionally biased region" description="Basic residues" evidence="1">
    <location>
        <begin position="135"/>
        <end position="149"/>
    </location>
</feature>
<dbReference type="AlphaFoldDB" id="D4ANQ2"/>
<feature type="region of interest" description="Disordered" evidence="1">
    <location>
        <begin position="135"/>
        <end position="211"/>
    </location>
</feature>
<evidence type="ECO:0000256" key="2">
    <source>
        <dbReference type="SAM" id="Phobius"/>
    </source>
</evidence>
<gene>
    <name evidence="3" type="ORF">ARB_05869</name>
</gene>
<dbReference type="KEGG" id="abe:ARB_05869"/>
<evidence type="ECO:0000313" key="4">
    <source>
        <dbReference type="Proteomes" id="UP000008866"/>
    </source>
</evidence>
<keyword evidence="2" id="KW-0472">Membrane</keyword>
<organism evidence="3 4">
    <name type="scientific">Arthroderma benhamiae (strain ATCC MYA-4681 / CBS 112371)</name>
    <name type="common">Trichophyton mentagrophytes</name>
    <dbReference type="NCBI Taxonomy" id="663331"/>
    <lineage>
        <taxon>Eukaryota</taxon>
        <taxon>Fungi</taxon>
        <taxon>Dikarya</taxon>
        <taxon>Ascomycota</taxon>
        <taxon>Pezizomycotina</taxon>
        <taxon>Eurotiomycetes</taxon>
        <taxon>Eurotiomycetidae</taxon>
        <taxon>Onygenales</taxon>
        <taxon>Arthrodermataceae</taxon>
        <taxon>Trichophyton</taxon>
    </lineage>
</organism>
<keyword evidence="2" id="KW-0812">Transmembrane</keyword>
<reference evidence="4" key="1">
    <citation type="journal article" date="2011" name="Genome Biol.">
        <title>Comparative and functional genomics provide insights into the pathogenicity of dermatophytic fungi.</title>
        <authorList>
            <person name="Burmester A."/>
            <person name="Shelest E."/>
            <person name="Gloeckner G."/>
            <person name="Heddergott C."/>
            <person name="Schindler S."/>
            <person name="Staib P."/>
            <person name="Heidel A."/>
            <person name="Felder M."/>
            <person name="Petzold A."/>
            <person name="Szafranski K."/>
            <person name="Feuermann M."/>
            <person name="Pedruzzi I."/>
            <person name="Priebe S."/>
            <person name="Groth M."/>
            <person name="Winkler R."/>
            <person name="Li W."/>
            <person name="Kniemeyer O."/>
            <person name="Schroeckh V."/>
            <person name="Hertweck C."/>
            <person name="Hube B."/>
            <person name="White T.C."/>
            <person name="Platzer M."/>
            <person name="Guthke R."/>
            <person name="Heitman J."/>
            <person name="Woestemeyer J."/>
            <person name="Zipfel P.F."/>
            <person name="Monod M."/>
            <person name="Brakhage A.A."/>
        </authorList>
    </citation>
    <scope>NUCLEOTIDE SEQUENCE [LARGE SCALE GENOMIC DNA]</scope>
    <source>
        <strain evidence="4">ATCC MYA-4681 / CBS 112371</strain>
    </source>
</reference>
<feature type="compositionally biased region" description="Basic and acidic residues" evidence="1">
    <location>
        <begin position="198"/>
        <end position="209"/>
    </location>
</feature>
<sequence length="255" mass="28161">MALWTDETALATELAGGRGRGRGTGGLDVRPPALVGVAEGRLAGRGRGRPRPLREGHLYIQRSHPLDHARRTAAVSVARSLGGLLGGGDDIDGWCSRAGHQPVLLRLLAGFAVSAGFAVFAGFFVLLLMFENRKKKKKKKDKRKSHPKKLIFTAKRREKEEKRRQKRVKRESKKDKKRPAGRLAQASRGRPGKQSSRASERALAEEEKGASPCVSQIYIKAGEEVNTELRGWSNSDVEDDRKGIDIIKAMLREKI</sequence>
<comment type="caution">
    <text evidence="3">The sequence shown here is derived from an EMBL/GenBank/DDBJ whole genome shotgun (WGS) entry which is preliminary data.</text>
</comment>
<evidence type="ECO:0000313" key="3">
    <source>
        <dbReference type="EMBL" id="EFE34913.1"/>
    </source>
</evidence>
<feature type="compositionally biased region" description="Basic residues" evidence="1">
    <location>
        <begin position="164"/>
        <end position="180"/>
    </location>
</feature>
<proteinExistence type="predicted"/>
<feature type="transmembrane region" description="Helical" evidence="2">
    <location>
        <begin position="107"/>
        <end position="130"/>
    </location>
</feature>